<organism evidence="6 7">
    <name type="scientific">Saponaria officinalis</name>
    <name type="common">Common soapwort</name>
    <name type="synonym">Lychnis saponaria</name>
    <dbReference type="NCBI Taxonomy" id="3572"/>
    <lineage>
        <taxon>Eukaryota</taxon>
        <taxon>Viridiplantae</taxon>
        <taxon>Streptophyta</taxon>
        <taxon>Embryophyta</taxon>
        <taxon>Tracheophyta</taxon>
        <taxon>Spermatophyta</taxon>
        <taxon>Magnoliopsida</taxon>
        <taxon>eudicotyledons</taxon>
        <taxon>Gunneridae</taxon>
        <taxon>Pentapetalae</taxon>
        <taxon>Caryophyllales</taxon>
        <taxon>Caryophyllaceae</taxon>
        <taxon>Caryophylleae</taxon>
        <taxon>Saponaria</taxon>
    </lineage>
</organism>
<dbReference type="EMBL" id="JBDFQZ010000012">
    <property type="protein sequence ID" value="KAK9673313.1"/>
    <property type="molecule type" value="Genomic_DNA"/>
</dbReference>
<gene>
    <name evidence="6" type="ORF">RND81_12G159900</name>
</gene>
<dbReference type="PANTHER" id="PTHR31744:SF210">
    <property type="entry name" value="NAC DOMAIN-CONTAINING PROTEIN 86-LIKE"/>
    <property type="match status" value="1"/>
</dbReference>
<dbReference type="AlphaFoldDB" id="A0AAW1HB94"/>
<evidence type="ECO:0000259" key="5">
    <source>
        <dbReference type="PROSITE" id="PS51005"/>
    </source>
</evidence>
<comment type="caution">
    <text evidence="6">The sequence shown here is derived from an EMBL/GenBank/DDBJ whole genome shotgun (WGS) entry which is preliminary data.</text>
</comment>
<dbReference type="InterPro" id="IPR003441">
    <property type="entry name" value="NAC-dom"/>
</dbReference>
<keyword evidence="1" id="KW-0805">Transcription regulation</keyword>
<dbReference type="InterPro" id="IPR036093">
    <property type="entry name" value="NAC_dom_sf"/>
</dbReference>
<sequence>MDVLLERKSNPPGFRFHPTDEELFMFYLKRKVIGKSIPPQMMSELDVYRFDPWDLPAKACAKTRDLNWYFLCPRSKKYPSRGKTATRVTVHGYWKSTGVDKTVNYNNRPVGKIKTLVFYRGKAPKGDRTDWVMYEYRLEDRLLSEQRVTQDSYVICKIHEKSGPGSKCNAAFVEEEWDSDNDKDDNLEDRGFVLHPDRCIVASTLDTRMLQQPVSVDVTCNRDVSVLDTTLADHRSRSPSTPATVQQPACTAMGGLPVPPIETEEDELDRLLTIFTEDDGNLIPESKVFNALEDLTGGKLSPHAEFDWSQFLSDDYYLELDDLHFQGPKG</sequence>
<dbReference type="SUPFAM" id="SSF101941">
    <property type="entry name" value="NAC domain"/>
    <property type="match status" value="1"/>
</dbReference>
<dbReference type="PROSITE" id="PS51005">
    <property type="entry name" value="NAC"/>
    <property type="match status" value="1"/>
</dbReference>
<keyword evidence="4" id="KW-0539">Nucleus</keyword>
<keyword evidence="3" id="KW-0804">Transcription</keyword>
<evidence type="ECO:0000256" key="4">
    <source>
        <dbReference type="ARBA" id="ARBA00023242"/>
    </source>
</evidence>
<evidence type="ECO:0000256" key="1">
    <source>
        <dbReference type="ARBA" id="ARBA00023015"/>
    </source>
</evidence>
<dbReference type="GO" id="GO:0003677">
    <property type="term" value="F:DNA binding"/>
    <property type="evidence" value="ECO:0007669"/>
    <property type="project" value="UniProtKB-KW"/>
</dbReference>
<dbReference type="EMBL" id="JBDFQZ010000012">
    <property type="protein sequence ID" value="KAK9673314.1"/>
    <property type="molecule type" value="Genomic_DNA"/>
</dbReference>
<dbReference type="GO" id="GO:0006355">
    <property type="term" value="P:regulation of DNA-templated transcription"/>
    <property type="evidence" value="ECO:0007669"/>
    <property type="project" value="InterPro"/>
</dbReference>
<proteinExistence type="predicted"/>
<evidence type="ECO:0000256" key="2">
    <source>
        <dbReference type="ARBA" id="ARBA00023125"/>
    </source>
</evidence>
<reference evidence="6 7" key="1">
    <citation type="submission" date="2024-03" db="EMBL/GenBank/DDBJ databases">
        <title>WGS assembly of Saponaria officinalis var. Norfolk2.</title>
        <authorList>
            <person name="Jenkins J."/>
            <person name="Shu S."/>
            <person name="Grimwood J."/>
            <person name="Barry K."/>
            <person name="Goodstein D."/>
            <person name="Schmutz J."/>
            <person name="Leebens-Mack J."/>
            <person name="Osbourn A."/>
        </authorList>
    </citation>
    <scope>NUCLEOTIDE SEQUENCE [LARGE SCALE GENOMIC DNA]</scope>
    <source>
        <strain evidence="7">cv. Norfolk2</strain>
        <strain evidence="6">JIC</strain>
        <tissue evidence="6">Leaf</tissue>
    </source>
</reference>
<dbReference type="Gene3D" id="2.170.150.80">
    <property type="entry name" value="NAC domain"/>
    <property type="match status" value="1"/>
</dbReference>
<dbReference type="PANTHER" id="PTHR31744">
    <property type="entry name" value="PROTEIN CUP-SHAPED COTYLEDON 2-RELATED"/>
    <property type="match status" value="1"/>
</dbReference>
<evidence type="ECO:0000313" key="7">
    <source>
        <dbReference type="Proteomes" id="UP001443914"/>
    </source>
</evidence>
<protein>
    <recommendedName>
        <fullName evidence="5">NAC domain-containing protein</fullName>
    </recommendedName>
</protein>
<accession>A0AAW1HB94</accession>
<evidence type="ECO:0000313" key="6">
    <source>
        <dbReference type="EMBL" id="KAK9673313.1"/>
    </source>
</evidence>
<name>A0AAW1HB94_SAPOF</name>
<feature type="domain" description="NAC" evidence="5">
    <location>
        <begin position="10"/>
        <end position="161"/>
    </location>
</feature>
<evidence type="ECO:0000256" key="3">
    <source>
        <dbReference type="ARBA" id="ARBA00023163"/>
    </source>
</evidence>
<keyword evidence="2" id="KW-0238">DNA-binding</keyword>
<dbReference type="Pfam" id="PF02365">
    <property type="entry name" value="NAM"/>
    <property type="match status" value="1"/>
</dbReference>
<dbReference type="Proteomes" id="UP001443914">
    <property type="component" value="Unassembled WGS sequence"/>
</dbReference>
<keyword evidence="7" id="KW-1185">Reference proteome</keyword>